<dbReference type="InterPro" id="IPR030224">
    <property type="entry name" value="Sla2_fam"/>
</dbReference>
<dbReference type="GO" id="GO:0035615">
    <property type="term" value="F:clathrin adaptor activity"/>
    <property type="evidence" value="ECO:0007669"/>
    <property type="project" value="TreeGrafter"/>
</dbReference>
<dbReference type="PROSITE" id="PS50945">
    <property type="entry name" value="I_LWEQ"/>
    <property type="match status" value="1"/>
</dbReference>
<dbReference type="PANTHER" id="PTHR10407:SF15">
    <property type="entry name" value="HUNTINGTIN INTERACTING PROTEIN 1"/>
    <property type="match status" value="1"/>
</dbReference>
<feature type="coiled-coil region" evidence="5">
    <location>
        <begin position="361"/>
        <end position="395"/>
    </location>
</feature>
<name>A0A7G3ACX7_LUTLO</name>
<dbReference type="SMART" id="SM00307">
    <property type="entry name" value="ILWEQ"/>
    <property type="match status" value="1"/>
</dbReference>
<dbReference type="Gene3D" id="1.20.1410.10">
    <property type="entry name" value="I/LWEQ domain"/>
    <property type="match status" value="1"/>
</dbReference>
<evidence type="ECO:0000256" key="1">
    <source>
        <dbReference type="ARBA" id="ARBA00004496"/>
    </source>
</evidence>
<reference evidence="8" key="1">
    <citation type="journal article" date="2020" name="BMC">
        <title>Leishmania infection induces a limited differential gene expression in the sand fly midgut.</title>
        <authorList>
            <person name="Coutinho-Abreu I.V."/>
            <person name="Serafim T.D."/>
            <person name="Meneses C."/>
            <person name="Kamhawi S."/>
            <person name="Oliveira F."/>
            <person name="Valenzuela J.G."/>
        </authorList>
    </citation>
    <scope>NUCLEOTIDE SEQUENCE</scope>
    <source>
        <strain evidence="8">Jacobina</strain>
        <tissue evidence="8">Midgut</tissue>
    </source>
</reference>
<organism evidence="8">
    <name type="scientific">Lutzomyia longipalpis</name>
    <name type="common">Sand fly</name>
    <dbReference type="NCBI Taxonomy" id="7200"/>
    <lineage>
        <taxon>Eukaryota</taxon>
        <taxon>Metazoa</taxon>
        <taxon>Ecdysozoa</taxon>
        <taxon>Arthropoda</taxon>
        <taxon>Hexapoda</taxon>
        <taxon>Insecta</taxon>
        <taxon>Pterygota</taxon>
        <taxon>Neoptera</taxon>
        <taxon>Endopterygota</taxon>
        <taxon>Diptera</taxon>
        <taxon>Nematocera</taxon>
        <taxon>Psychodoidea</taxon>
        <taxon>Psychodidae</taxon>
        <taxon>Lutzomyia</taxon>
        <taxon>Lutzomyia</taxon>
    </lineage>
</organism>
<dbReference type="InterPro" id="IPR035964">
    <property type="entry name" value="I/LWEQ_dom_sf"/>
</dbReference>
<dbReference type="Gene3D" id="1.25.40.90">
    <property type="match status" value="1"/>
</dbReference>
<dbReference type="GO" id="GO:0043325">
    <property type="term" value="F:phosphatidylinositol-3,4-bisphosphate binding"/>
    <property type="evidence" value="ECO:0007669"/>
    <property type="project" value="TreeGrafter"/>
</dbReference>
<dbReference type="InterPro" id="IPR013809">
    <property type="entry name" value="ENTH"/>
</dbReference>
<dbReference type="GO" id="GO:0006897">
    <property type="term" value="P:endocytosis"/>
    <property type="evidence" value="ECO:0007669"/>
    <property type="project" value="InterPro"/>
</dbReference>
<evidence type="ECO:0000256" key="5">
    <source>
        <dbReference type="SAM" id="Coils"/>
    </source>
</evidence>
<dbReference type="GO" id="GO:0080025">
    <property type="term" value="F:phosphatidylinositol-3,5-bisphosphate binding"/>
    <property type="evidence" value="ECO:0007669"/>
    <property type="project" value="TreeGrafter"/>
</dbReference>
<dbReference type="Gene3D" id="1.20.5.1700">
    <property type="match status" value="1"/>
</dbReference>
<keyword evidence="3" id="KW-0963">Cytoplasm</keyword>
<comment type="subcellular location">
    <subcellularLocation>
        <location evidence="1">Cytoplasm</location>
    </subcellularLocation>
</comment>
<dbReference type="InterPro" id="IPR002558">
    <property type="entry name" value="ILWEQ_dom"/>
</dbReference>
<protein>
    <submittedName>
        <fullName evidence="8">Putative actin-binding protein</fullName>
    </submittedName>
</protein>
<evidence type="ECO:0000259" key="6">
    <source>
        <dbReference type="PROSITE" id="PS50942"/>
    </source>
</evidence>
<sequence>MAQSDKVFYQLTISISKALNPAEFPLKVKHARAAIIGTFHSGGAHSFWAIALRQPLQENRITAWKFCHLLHKVLREGHPLSCQHSLRQRGMLTELGKLWGHLKDGYGACIKQYTKLLVTKLEFHDRNPRFPGSMALKKGELEHIGGNDINYYFHLAVEMFDYLDEIIALQDAVFKSLTSFHVSSMTSAGQCRVAPLIPCIQDSSPLYDFLVRIMFKLHSNLPAELLTGHRERFRTAFGQLSKFYDESRSLQYFMTLITVPQLPSHAPNFSSQVDFGEYQAPVVVIPDQEPEPDVEEFVDNLVDMTMQQQRPHEVEQPPPPPAVDFEKLIIERDELIRHLQLEVDRLGRTVKSCNVENRELQTRFEEQMATMHSELAQAQDEMELIKMQKEELELKAETAPTLEQKAIAEEERAKASEEKFQKLKTMYGQIRDEHVKLLRQHGEVSKQLATTSKMISDVTKEKEELRCKLEDLEHEQAKAEEHLQQSSNVVRQENEELQAKFKELQEKFEDMEASKSAEIAELRITCENLSKSMEEAKIENEQLQTAREDLSGEKESLTANLDALKASHVEEIGNLQKEIEHLRVELEKGSKETTELQEDFEKQIATLQSEKDELDAKLAEVLVEREKEVEVLNCKYSEEVKKGEELKAELEETIKQVEDEREALKTDKENLCQEIEGLKNDLQSKSEEMESIQGTLEVQLSEAKGEIEALKGNIEDIKTKHELLVQNYDRLMLERSDRECDLQDLLHQQTELEERHVATLETVGNLEAALKDAQIHGEVVVRSLLEACIKSSEALATRAVSEDEFSSGPAGSAAYFGLLAEELTDVLTKLGIGHEQYVADNSSVETFARKIIMAGHLMATVQMQGAIVCSSSSDIEYGEQIAEELKDWYNKHHMGLFESLLSTKDTAAAANCLSETKTHLQAIAERVGALSKKLDPTENIGDMFEQELSSMDKAIEEAATRIEEMLSASRASDSGVKLEVNEKILDACTSLMQAIRVLVQKSRLVQGEIVAVGKGTATAKEFYKRNHQWTEGLISAAKSVAQGANFLVVAANKAVSGDAKHQLDLVVAAQEIAASTTQLVVASRVKAPRGSGNLAALGAASKNVTQSTATVVATAKDCTKRLEDSQDLDLEKLTVHQAKRMEMELKVRVLELEQALESERLLLAAFRRKNYQSGEEGNKV</sequence>
<dbReference type="InterPro" id="IPR008942">
    <property type="entry name" value="ENTH_VHS"/>
</dbReference>
<dbReference type="FunFam" id="1.20.1410.10:FF:000006">
    <property type="entry name" value="Huntingtin interacting protein"/>
    <property type="match status" value="1"/>
</dbReference>
<dbReference type="SMART" id="SM00273">
    <property type="entry name" value="ENTH"/>
    <property type="match status" value="1"/>
</dbReference>
<dbReference type="SUPFAM" id="SSF48464">
    <property type="entry name" value="ENTH/VHS domain"/>
    <property type="match status" value="1"/>
</dbReference>
<feature type="domain" description="I/LWEQ" evidence="7">
    <location>
        <begin position="932"/>
        <end position="1174"/>
    </location>
</feature>
<dbReference type="AlphaFoldDB" id="A0A7G3ACX7"/>
<evidence type="ECO:0000259" key="7">
    <source>
        <dbReference type="PROSITE" id="PS50945"/>
    </source>
</evidence>
<dbReference type="CDD" id="cd17006">
    <property type="entry name" value="ANTH_N_HIP1_like"/>
    <property type="match status" value="1"/>
</dbReference>
<dbReference type="GO" id="GO:0051015">
    <property type="term" value="F:actin filament binding"/>
    <property type="evidence" value="ECO:0007669"/>
    <property type="project" value="TreeGrafter"/>
</dbReference>
<dbReference type="SUPFAM" id="SSF109885">
    <property type="entry name" value="I/LWEQ domain"/>
    <property type="match status" value="1"/>
</dbReference>
<dbReference type="InterPro" id="IPR011417">
    <property type="entry name" value="ANTH_dom"/>
</dbReference>
<evidence type="ECO:0000256" key="4">
    <source>
        <dbReference type="ARBA" id="ARBA00023203"/>
    </source>
</evidence>
<dbReference type="GO" id="GO:0048268">
    <property type="term" value="P:clathrin coat assembly"/>
    <property type="evidence" value="ECO:0007669"/>
    <property type="project" value="TreeGrafter"/>
</dbReference>
<dbReference type="PANTHER" id="PTHR10407">
    <property type="entry name" value="HUNTINGTIN INTERACTING PROTEIN 1"/>
    <property type="match status" value="1"/>
</dbReference>
<dbReference type="PROSITE" id="PS50942">
    <property type="entry name" value="ENTH"/>
    <property type="match status" value="1"/>
</dbReference>
<keyword evidence="5" id="KW-0175">Coiled coil</keyword>
<feature type="domain" description="ENTH" evidence="6">
    <location>
        <begin position="3"/>
        <end position="131"/>
    </location>
</feature>
<dbReference type="FunFam" id="1.25.40.90:FF:000012">
    <property type="entry name" value="Huntingtin interacting protein 1-related"/>
    <property type="match status" value="1"/>
</dbReference>
<dbReference type="GO" id="GO:0032051">
    <property type="term" value="F:clathrin light chain binding"/>
    <property type="evidence" value="ECO:0007669"/>
    <property type="project" value="TreeGrafter"/>
</dbReference>
<evidence type="ECO:0000313" key="8">
    <source>
        <dbReference type="EMBL" id="MBC1169056.1"/>
    </source>
</evidence>
<keyword evidence="4" id="KW-0009">Actin-binding</keyword>
<dbReference type="GO" id="GO:0030136">
    <property type="term" value="C:clathrin-coated vesicle"/>
    <property type="evidence" value="ECO:0007669"/>
    <property type="project" value="TreeGrafter"/>
</dbReference>
<evidence type="ECO:0000256" key="2">
    <source>
        <dbReference type="ARBA" id="ARBA00010135"/>
    </source>
</evidence>
<dbReference type="EMBL" id="GITU01000353">
    <property type="protein sequence ID" value="MBC1169056.1"/>
    <property type="molecule type" value="Transcribed_RNA"/>
</dbReference>
<dbReference type="GO" id="GO:0007015">
    <property type="term" value="P:actin filament organization"/>
    <property type="evidence" value="ECO:0007669"/>
    <property type="project" value="TreeGrafter"/>
</dbReference>
<feature type="coiled-coil region" evidence="5">
    <location>
        <begin position="455"/>
        <end position="727"/>
    </location>
</feature>
<dbReference type="VEuPathDB" id="VectorBase:LLONM1_007961"/>
<evidence type="ECO:0000256" key="3">
    <source>
        <dbReference type="ARBA" id="ARBA00022490"/>
    </source>
</evidence>
<dbReference type="Pfam" id="PF01608">
    <property type="entry name" value="I_LWEQ"/>
    <property type="match status" value="1"/>
</dbReference>
<dbReference type="GO" id="GO:0030864">
    <property type="term" value="C:cortical actin cytoskeleton"/>
    <property type="evidence" value="ECO:0007669"/>
    <property type="project" value="TreeGrafter"/>
</dbReference>
<dbReference type="Pfam" id="PF07651">
    <property type="entry name" value="ANTH"/>
    <property type="match status" value="1"/>
</dbReference>
<accession>A0A7G3ACX7</accession>
<proteinExistence type="inferred from homology"/>
<comment type="similarity">
    <text evidence="2">Belongs to the SLA2 family.</text>
</comment>